<keyword evidence="1" id="KW-0547">Nucleotide-binding</keyword>
<gene>
    <name evidence="1" type="primary">PXA2_1</name>
    <name evidence="1" type="ORF">H4R21_002071</name>
</gene>
<accession>A0ACC1L854</accession>
<comment type="caution">
    <text evidence="1">The sequence shown here is derived from an EMBL/GenBank/DDBJ whole genome shotgun (WGS) entry which is preliminary data.</text>
</comment>
<protein>
    <submittedName>
        <fullName evidence="1">ATP-binding cassette long-chain fatty acid transporter pxa2</fullName>
    </submittedName>
</protein>
<sequence length="672" mass="70284">MAETGYLGLQVVAQWTDGGADSGGGKAQWEEACDAIEFDSARIVGSSGQEWFGGLSVRIERGQHTLVVGGSKQRRAALGAVLMGSGGDGGSAALAGGRARSPRPCSGVAQVVGGRRPYVRGGSSLWDLLVFPHDKAQSLRRGVEERHLAELLRCLEFGFLLAHVSADWGKVIDWAKVLDRRSCAALAVCRILYHAPEFAVVDDDALRDLLPDQVRRIIAVANMHHITMVVLAEADPFDDSPPLSPPSSSASSTPPGNSGGGTSSSGGGEAGLYACIGEFSRALRLRGDRFWEFCSVGYGPAQRVAFDAGTARKWAWAADADDGGLGFHSTLRRMPSSLSQCTTTERHWLVTPDYPLSPAGATERTGSALSRRQSMLFASPALLASPALTARSSLSDIATTTSELGSIRLRMAAAADSAPPPPPTVETIAEQSEDAGDQAQPASRPASQAAAHSAARPASRPTSRAVTRSAEVPVAVPIMQSVALSVVQSVAQPVALSVAHPVAQPVAHPVAHPVAQPATQLTAQLAARPAAHVPVVARAGLRVINKERPEAGRPSTPASPQPRNYRRSTRAGLSFIPTPTSRPPSRPFSRADAPSSPETRCADVAPEAADDNVQPASGDADSRFRISQATRQSRAAPSRIPRRDSRAPASREATSAVTSAAVDDLAAALKAL</sequence>
<evidence type="ECO:0000313" key="1">
    <source>
        <dbReference type="EMBL" id="KAJ2803333.1"/>
    </source>
</evidence>
<dbReference type="EMBL" id="JANBUN010000493">
    <property type="protein sequence ID" value="KAJ2803333.1"/>
    <property type="molecule type" value="Genomic_DNA"/>
</dbReference>
<name>A0ACC1L854_9FUNG</name>
<dbReference type="Proteomes" id="UP001140087">
    <property type="component" value="Unassembled WGS sequence"/>
</dbReference>
<evidence type="ECO:0000313" key="2">
    <source>
        <dbReference type="Proteomes" id="UP001140087"/>
    </source>
</evidence>
<proteinExistence type="predicted"/>
<keyword evidence="2" id="KW-1185">Reference proteome</keyword>
<keyword evidence="1" id="KW-0067">ATP-binding</keyword>
<reference evidence="1" key="1">
    <citation type="submission" date="2022-07" db="EMBL/GenBank/DDBJ databases">
        <title>Phylogenomic reconstructions and comparative analyses of Kickxellomycotina fungi.</title>
        <authorList>
            <person name="Reynolds N.K."/>
            <person name="Stajich J.E."/>
            <person name="Barry K."/>
            <person name="Grigoriev I.V."/>
            <person name="Crous P."/>
            <person name="Smith M.E."/>
        </authorList>
    </citation>
    <scope>NUCLEOTIDE SEQUENCE</scope>
    <source>
        <strain evidence="1">BCRC 34780</strain>
    </source>
</reference>
<organism evidence="1 2">
    <name type="scientific">Coemansia helicoidea</name>
    <dbReference type="NCBI Taxonomy" id="1286919"/>
    <lineage>
        <taxon>Eukaryota</taxon>
        <taxon>Fungi</taxon>
        <taxon>Fungi incertae sedis</taxon>
        <taxon>Zoopagomycota</taxon>
        <taxon>Kickxellomycotina</taxon>
        <taxon>Kickxellomycetes</taxon>
        <taxon>Kickxellales</taxon>
        <taxon>Kickxellaceae</taxon>
        <taxon>Coemansia</taxon>
    </lineage>
</organism>